<dbReference type="InterPro" id="IPR051461">
    <property type="entry name" value="UPF0750_membrane"/>
</dbReference>
<dbReference type="Gene3D" id="3.30.70.120">
    <property type="match status" value="1"/>
</dbReference>
<evidence type="ECO:0000256" key="1">
    <source>
        <dbReference type="ARBA" id="ARBA00004651"/>
    </source>
</evidence>
<evidence type="ECO:0000259" key="7">
    <source>
        <dbReference type="Pfam" id="PF10035"/>
    </source>
</evidence>
<feature type="transmembrane region" description="Helical" evidence="6">
    <location>
        <begin position="78"/>
        <end position="96"/>
    </location>
</feature>
<comment type="caution">
    <text evidence="8">The sequence shown here is derived from an EMBL/GenBank/DDBJ whole genome shotgun (WGS) entry which is preliminary data.</text>
</comment>
<feature type="transmembrane region" description="Helical" evidence="6">
    <location>
        <begin position="143"/>
        <end position="163"/>
    </location>
</feature>
<dbReference type="Pfam" id="PF02588">
    <property type="entry name" value="YitT_membrane"/>
    <property type="match status" value="1"/>
</dbReference>
<evidence type="ECO:0000256" key="5">
    <source>
        <dbReference type="ARBA" id="ARBA00023136"/>
    </source>
</evidence>
<keyword evidence="4 6" id="KW-1133">Transmembrane helix</keyword>
<dbReference type="InterPro" id="IPR003740">
    <property type="entry name" value="YitT"/>
</dbReference>
<evidence type="ECO:0000313" key="9">
    <source>
        <dbReference type="Proteomes" id="UP000697472"/>
    </source>
</evidence>
<feature type="transmembrane region" description="Helical" evidence="6">
    <location>
        <begin position="53"/>
        <end position="71"/>
    </location>
</feature>
<evidence type="ECO:0000313" key="8">
    <source>
        <dbReference type="EMBL" id="MBM7641888.1"/>
    </source>
</evidence>
<sequence length="290" mass="31608">MTKLLWNLLLVSLGSICAAIGFNSMFLHNHIASGGMVGLSVSFQELFDWNPSTFLLFTNIPLLLLCLIFLGKDTFLKTLFGSWFYPIAIKLTAGLPNLTENPLLAALFGGVIVGFGLGLVFWGNSSTGGTGIITQIIHKYSPLSLSLAMAITDGFSVAMGFVAFDVDTVMYSIIALGVISYTVYLMEVGPSSARNMMIISPQNQAIQSYISSQLDRGVSRIPIQGGYTGQEKTMLMTTISSREVYHFEKAILEIDPIAFIVITPASHVRGRGFSLTKHYELAEQDLILPM</sequence>
<keyword evidence="5 6" id="KW-0472">Membrane</keyword>
<comment type="subcellular location">
    <subcellularLocation>
        <location evidence="1">Cell membrane</location>
        <topology evidence="1">Multi-pass membrane protein</topology>
    </subcellularLocation>
</comment>
<dbReference type="Proteomes" id="UP000697472">
    <property type="component" value="Unassembled WGS sequence"/>
</dbReference>
<dbReference type="EMBL" id="JAFBEH010000002">
    <property type="protein sequence ID" value="MBM7641888.1"/>
    <property type="molecule type" value="Genomic_DNA"/>
</dbReference>
<dbReference type="PANTHER" id="PTHR33545:SF9">
    <property type="entry name" value="UPF0750 MEMBRANE PROTEIN YITE"/>
    <property type="match status" value="1"/>
</dbReference>
<evidence type="ECO:0000256" key="3">
    <source>
        <dbReference type="ARBA" id="ARBA00022692"/>
    </source>
</evidence>
<feature type="transmembrane region" description="Helical" evidence="6">
    <location>
        <begin position="102"/>
        <end position="122"/>
    </location>
</feature>
<dbReference type="PANTHER" id="PTHR33545">
    <property type="entry name" value="UPF0750 MEMBRANE PROTEIN YITT-RELATED"/>
    <property type="match status" value="1"/>
</dbReference>
<organism evidence="8 9">
    <name type="scientific">Streptococcus loxodontisalivarius</name>
    <dbReference type="NCBI Taxonomy" id="1349415"/>
    <lineage>
        <taxon>Bacteria</taxon>
        <taxon>Bacillati</taxon>
        <taxon>Bacillota</taxon>
        <taxon>Bacilli</taxon>
        <taxon>Lactobacillales</taxon>
        <taxon>Streptococcaceae</taxon>
        <taxon>Streptococcus</taxon>
    </lineage>
</organism>
<keyword evidence="9" id="KW-1185">Reference proteome</keyword>
<feature type="transmembrane region" description="Helical" evidence="6">
    <location>
        <begin position="169"/>
        <end position="186"/>
    </location>
</feature>
<name>A0ABS2PPL7_9STRE</name>
<proteinExistence type="predicted"/>
<keyword evidence="2" id="KW-1003">Cell membrane</keyword>
<evidence type="ECO:0000256" key="6">
    <source>
        <dbReference type="SAM" id="Phobius"/>
    </source>
</evidence>
<dbReference type="RefSeq" id="WP_205008762.1">
    <property type="nucleotide sequence ID" value="NZ_JAFBEH010000002.1"/>
</dbReference>
<evidence type="ECO:0000256" key="4">
    <source>
        <dbReference type="ARBA" id="ARBA00022989"/>
    </source>
</evidence>
<keyword evidence="3 6" id="KW-0812">Transmembrane</keyword>
<dbReference type="PIRSF" id="PIRSF006483">
    <property type="entry name" value="Membrane_protein_YitT"/>
    <property type="match status" value="1"/>
</dbReference>
<feature type="domain" description="DUF2179" evidence="7">
    <location>
        <begin position="216"/>
        <end position="270"/>
    </location>
</feature>
<dbReference type="InterPro" id="IPR019264">
    <property type="entry name" value="DUF2179"/>
</dbReference>
<dbReference type="Pfam" id="PF10035">
    <property type="entry name" value="DUF2179"/>
    <property type="match status" value="1"/>
</dbReference>
<reference evidence="8 9" key="1">
    <citation type="submission" date="2021-01" db="EMBL/GenBank/DDBJ databases">
        <title>Genomic Encyclopedia of Type Strains, Phase IV (KMG-IV): sequencing the most valuable type-strain genomes for metagenomic binning, comparative biology and taxonomic classification.</title>
        <authorList>
            <person name="Goeker M."/>
        </authorList>
    </citation>
    <scope>NUCLEOTIDE SEQUENCE [LARGE SCALE GENOMIC DNA]</scope>
    <source>
        <strain evidence="8 9">DSM 27382</strain>
    </source>
</reference>
<gene>
    <name evidence="8" type="ORF">JOC28_000176</name>
</gene>
<accession>A0ABS2PPL7</accession>
<dbReference type="CDD" id="cd16380">
    <property type="entry name" value="YitT_C"/>
    <property type="match status" value="1"/>
</dbReference>
<dbReference type="InterPro" id="IPR015867">
    <property type="entry name" value="N-reg_PII/ATP_PRibTrfase_C"/>
</dbReference>
<protein>
    <submittedName>
        <fullName evidence="8">Uncharacterized membrane-anchored protein YitT (DUF2179 family)</fullName>
    </submittedName>
</protein>
<evidence type="ECO:0000256" key="2">
    <source>
        <dbReference type="ARBA" id="ARBA00022475"/>
    </source>
</evidence>